<reference evidence="5 6" key="1">
    <citation type="submission" date="2020-08" db="EMBL/GenBank/DDBJ databases">
        <title>Sequencing the genomes of 1000 actinobacteria strains.</title>
        <authorList>
            <person name="Klenk H.-P."/>
        </authorList>
    </citation>
    <scope>NUCLEOTIDE SEQUENCE [LARGE SCALE GENOMIC DNA]</scope>
    <source>
        <strain evidence="5 6">DSM 44230</strain>
    </source>
</reference>
<name>A0A7W7FQ96_9PSEU</name>
<evidence type="ECO:0000259" key="4">
    <source>
        <dbReference type="PROSITE" id="PS51462"/>
    </source>
</evidence>
<dbReference type="InterPro" id="IPR020476">
    <property type="entry name" value="Nudix_hydrolase"/>
</dbReference>
<comment type="caution">
    <text evidence="5">The sequence shown here is derived from an EMBL/GenBank/DDBJ whole genome shotgun (WGS) entry which is preliminary data.</text>
</comment>
<evidence type="ECO:0000256" key="2">
    <source>
        <dbReference type="ARBA" id="ARBA00022801"/>
    </source>
</evidence>
<dbReference type="InterPro" id="IPR015797">
    <property type="entry name" value="NUDIX_hydrolase-like_dom_sf"/>
</dbReference>
<accession>A0A7W7FQ96</accession>
<dbReference type="PRINTS" id="PR00502">
    <property type="entry name" value="NUDIXFAMILY"/>
</dbReference>
<comment type="similarity">
    <text evidence="1 3">Belongs to the Nudix hydrolase family.</text>
</comment>
<dbReference type="GO" id="GO:0016787">
    <property type="term" value="F:hydrolase activity"/>
    <property type="evidence" value="ECO:0007669"/>
    <property type="project" value="UniProtKB-KW"/>
</dbReference>
<dbReference type="PANTHER" id="PTHR43736">
    <property type="entry name" value="ADP-RIBOSE PYROPHOSPHATASE"/>
    <property type="match status" value="1"/>
</dbReference>
<dbReference type="RefSeq" id="WP_185000008.1">
    <property type="nucleotide sequence ID" value="NZ_BAAAUI010000013.1"/>
</dbReference>
<dbReference type="Proteomes" id="UP000533598">
    <property type="component" value="Unassembled WGS sequence"/>
</dbReference>
<dbReference type="EMBL" id="JACHMH010000001">
    <property type="protein sequence ID" value="MBB4673957.1"/>
    <property type="molecule type" value="Genomic_DNA"/>
</dbReference>
<evidence type="ECO:0000256" key="3">
    <source>
        <dbReference type="RuleBase" id="RU003476"/>
    </source>
</evidence>
<feature type="domain" description="Nudix hydrolase" evidence="4">
    <location>
        <begin position="7"/>
        <end position="132"/>
    </location>
</feature>
<dbReference type="AlphaFoldDB" id="A0A7W7FQ96"/>
<protein>
    <submittedName>
        <fullName evidence="5">ADP-ribose pyrophosphatase YjhB (NUDIX family)</fullName>
    </submittedName>
</protein>
<organism evidence="5 6">
    <name type="scientific">Crossiella cryophila</name>
    <dbReference type="NCBI Taxonomy" id="43355"/>
    <lineage>
        <taxon>Bacteria</taxon>
        <taxon>Bacillati</taxon>
        <taxon>Actinomycetota</taxon>
        <taxon>Actinomycetes</taxon>
        <taxon>Pseudonocardiales</taxon>
        <taxon>Pseudonocardiaceae</taxon>
        <taxon>Crossiella</taxon>
    </lineage>
</organism>
<dbReference type="PANTHER" id="PTHR43736:SF1">
    <property type="entry name" value="DIHYDRONEOPTERIN TRIPHOSPHATE DIPHOSPHATASE"/>
    <property type="match status" value="1"/>
</dbReference>
<dbReference type="Pfam" id="PF00293">
    <property type="entry name" value="NUDIX"/>
    <property type="match status" value="1"/>
</dbReference>
<gene>
    <name evidence="5" type="ORF">HNR67_000075</name>
</gene>
<keyword evidence="2 3" id="KW-0378">Hydrolase</keyword>
<dbReference type="Gene3D" id="3.90.79.10">
    <property type="entry name" value="Nucleoside Triphosphate Pyrophosphohydrolase"/>
    <property type="match status" value="1"/>
</dbReference>
<dbReference type="PROSITE" id="PS51462">
    <property type="entry name" value="NUDIX"/>
    <property type="match status" value="1"/>
</dbReference>
<dbReference type="PROSITE" id="PS00893">
    <property type="entry name" value="NUDIX_BOX"/>
    <property type="match status" value="1"/>
</dbReference>
<sequence length="149" mass="15517">MPEAQDQRVRCVGAVVFDPIGRILLIRRGQPPAAGSWSIPGGRVEPGEDDHRAVIRELSEETGLTGAIDRWIGSVERPSLTGVYVIHDYSVRANAGLIRAGDDASAVAWIDGVIFDALHSAGSLSPGLAEALAGWGALPAGARAGTTPD</sequence>
<evidence type="ECO:0000313" key="5">
    <source>
        <dbReference type="EMBL" id="MBB4673957.1"/>
    </source>
</evidence>
<dbReference type="SUPFAM" id="SSF55811">
    <property type="entry name" value="Nudix"/>
    <property type="match status" value="1"/>
</dbReference>
<evidence type="ECO:0000313" key="6">
    <source>
        <dbReference type="Proteomes" id="UP000533598"/>
    </source>
</evidence>
<evidence type="ECO:0000256" key="1">
    <source>
        <dbReference type="ARBA" id="ARBA00005582"/>
    </source>
</evidence>
<keyword evidence="6" id="KW-1185">Reference proteome</keyword>
<dbReference type="InterPro" id="IPR020084">
    <property type="entry name" value="NUDIX_hydrolase_CS"/>
</dbReference>
<proteinExistence type="inferred from homology"/>
<dbReference type="InterPro" id="IPR000086">
    <property type="entry name" value="NUDIX_hydrolase_dom"/>
</dbReference>